<evidence type="ECO:0000256" key="1">
    <source>
        <dbReference type="SAM" id="Phobius"/>
    </source>
</evidence>
<name>C6PXY8_9CLOT</name>
<keyword evidence="1" id="KW-0812">Transmembrane</keyword>
<sequence>MFKKSNTQGKSTPIYGIIDERTKAVVYQGDAYACRFIMFAILFDIFIRGLHLSNPLIESNFDLMLIVIIGGLISTAYQIKSKVISHHSAARSFIIIALFSALGAFLITFFCKR</sequence>
<protein>
    <submittedName>
        <fullName evidence="2">Uncharacterized protein</fullName>
    </submittedName>
</protein>
<keyword evidence="1" id="KW-1133">Transmembrane helix</keyword>
<comment type="caution">
    <text evidence="2">The sequence shown here is derived from an EMBL/GenBank/DDBJ whole genome shotgun (WGS) entry which is preliminary data.</text>
</comment>
<dbReference type="Proteomes" id="UP000004198">
    <property type="component" value="Unassembled WGS sequence"/>
</dbReference>
<dbReference type="eggNOG" id="ENOG5030GFN">
    <property type="taxonomic scope" value="Bacteria"/>
</dbReference>
<organism evidence="2 3">
    <name type="scientific">Clostridium carboxidivorans P7</name>
    <dbReference type="NCBI Taxonomy" id="536227"/>
    <lineage>
        <taxon>Bacteria</taxon>
        <taxon>Bacillati</taxon>
        <taxon>Bacillota</taxon>
        <taxon>Clostridia</taxon>
        <taxon>Eubacteriales</taxon>
        <taxon>Clostridiaceae</taxon>
        <taxon>Clostridium</taxon>
    </lineage>
</organism>
<dbReference type="EMBL" id="ACVI01000072">
    <property type="protein sequence ID" value="EET85871.1"/>
    <property type="molecule type" value="Genomic_DNA"/>
</dbReference>
<evidence type="ECO:0000313" key="2">
    <source>
        <dbReference type="EMBL" id="EET85871.1"/>
    </source>
</evidence>
<gene>
    <name evidence="2" type="ORF">CcarbDRAFT_3655</name>
</gene>
<dbReference type="RefSeq" id="WP_007062540.1">
    <property type="nucleotide sequence ID" value="NZ_ACVI01000072.1"/>
</dbReference>
<dbReference type="PATRIC" id="fig|536227.13.peg.2149"/>
<evidence type="ECO:0000313" key="3">
    <source>
        <dbReference type="Proteomes" id="UP000004198"/>
    </source>
</evidence>
<accession>C6PXY8</accession>
<feature type="transmembrane region" description="Helical" evidence="1">
    <location>
        <begin position="32"/>
        <end position="51"/>
    </location>
</feature>
<keyword evidence="3" id="KW-1185">Reference proteome</keyword>
<keyword evidence="1" id="KW-0472">Membrane</keyword>
<reference evidence="2 3" key="1">
    <citation type="submission" date="2009-06" db="EMBL/GenBank/DDBJ databases">
        <title>The draft genome of Clostridium carboxidivorans P7.</title>
        <authorList>
            <consortium name="US DOE Joint Genome Institute (JGI-PGF)"/>
            <person name="Lucas S."/>
            <person name="Copeland A."/>
            <person name="Lapidus A."/>
            <person name="Glavina del Rio T."/>
            <person name="Tice H."/>
            <person name="Bruce D."/>
            <person name="Goodwin L."/>
            <person name="Pitluck S."/>
            <person name="Larimer F."/>
            <person name="Land M.L."/>
            <person name="Hauser L."/>
            <person name="Hemme C.L."/>
        </authorList>
    </citation>
    <scope>NUCLEOTIDE SEQUENCE [LARGE SCALE GENOMIC DNA]</scope>
    <source>
        <strain evidence="2 3">P7</strain>
    </source>
</reference>
<proteinExistence type="predicted"/>
<dbReference type="OrthoDB" id="2084487at2"/>
<dbReference type="KEGG" id="cck:Ccar_10275"/>
<feature type="transmembrane region" description="Helical" evidence="1">
    <location>
        <begin position="92"/>
        <end position="110"/>
    </location>
</feature>
<dbReference type="AlphaFoldDB" id="C6PXY8"/>
<feature type="transmembrane region" description="Helical" evidence="1">
    <location>
        <begin position="63"/>
        <end position="80"/>
    </location>
</feature>